<evidence type="ECO:0000256" key="7">
    <source>
        <dbReference type="ARBA" id="ARBA00023136"/>
    </source>
</evidence>
<dbReference type="GO" id="GO:0005886">
    <property type="term" value="C:plasma membrane"/>
    <property type="evidence" value="ECO:0007669"/>
    <property type="project" value="UniProtKB-SubCell"/>
</dbReference>
<keyword evidence="10" id="KW-1185">Reference proteome</keyword>
<dbReference type="RefSeq" id="WP_013426232.1">
    <property type="nucleotide sequence ID" value="NC_014666.1"/>
</dbReference>
<organism evidence="9 10">
    <name type="scientific">Pseudofrankia inefficax (strain DSM 45817 / CECT 9037 / DDB 130130 / EuI1c)</name>
    <name type="common">Frankia inefficax</name>
    <dbReference type="NCBI Taxonomy" id="298654"/>
    <lineage>
        <taxon>Bacteria</taxon>
        <taxon>Bacillati</taxon>
        <taxon>Actinomycetota</taxon>
        <taxon>Actinomycetes</taxon>
        <taxon>Frankiales</taxon>
        <taxon>Frankiaceae</taxon>
        <taxon>Pseudofrankia</taxon>
    </lineage>
</organism>
<comment type="subcellular location">
    <subcellularLocation>
        <location evidence="1">Cell membrane</location>
        <topology evidence="1">Multi-pass membrane protein</topology>
    </subcellularLocation>
</comment>
<feature type="transmembrane region" description="Helical" evidence="8">
    <location>
        <begin position="377"/>
        <end position="404"/>
    </location>
</feature>
<dbReference type="EMBL" id="CP002299">
    <property type="protein sequence ID" value="ADP83114.1"/>
    <property type="molecule type" value="Genomic_DNA"/>
</dbReference>
<feature type="transmembrane region" description="Helical" evidence="8">
    <location>
        <begin position="305"/>
        <end position="333"/>
    </location>
</feature>
<dbReference type="FunCoup" id="E3J5M7">
    <property type="interactions" value="30"/>
</dbReference>
<dbReference type="eggNOG" id="COG0628">
    <property type="taxonomic scope" value="Bacteria"/>
</dbReference>
<dbReference type="HOGENOM" id="CLU_031275_3_2_11"/>
<feature type="transmembrane region" description="Helical" evidence="8">
    <location>
        <begin position="138"/>
        <end position="160"/>
    </location>
</feature>
<keyword evidence="5 8" id="KW-0812">Transmembrane</keyword>
<dbReference type="Proteomes" id="UP000002484">
    <property type="component" value="Chromosome"/>
</dbReference>
<keyword evidence="7 8" id="KW-0472">Membrane</keyword>
<keyword evidence="3" id="KW-0813">Transport</keyword>
<evidence type="ECO:0000256" key="1">
    <source>
        <dbReference type="ARBA" id="ARBA00004651"/>
    </source>
</evidence>
<dbReference type="InParanoid" id="E3J5M7"/>
<dbReference type="Pfam" id="PF01594">
    <property type="entry name" value="AI-2E_transport"/>
    <property type="match status" value="1"/>
</dbReference>
<dbReference type="PANTHER" id="PTHR21716:SF53">
    <property type="entry name" value="PERMEASE PERM-RELATED"/>
    <property type="match status" value="1"/>
</dbReference>
<keyword evidence="6 8" id="KW-1133">Transmembrane helix</keyword>
<sequence>MVRRVARDGTGGANGAGRRIARLAERGAARLAAAREAEAATATAPPGGPVAPRTVRHYGVTTAESPHERAERAVPVALRVSAGWSWRLLVIGAAVYVVVIAIGRVRSIVIPVVAGLLISALIVPIAQRLQRVGVPRLASAFLALLTFFVILGGVAVGVGFNAANELPTVVDQVNNGIGQVRDYLTNGPLHLSQKQITDLIDSVQHSLTANRGKVVSQVITTASVLVEVLASLLVTVFATFFFVYDGAGIWNWIVSRFPPSAEERVRGAGREAWATLTGYIRGTVLIAFTDALGISIGLVSVGTPLVAPLALLTFFGGFIPIVGATVAGTAAVLVTLVAKGLVPAIIVLCVVVVVQQFEGHVMHPLVMRRAVNLHPLAIVISLSAGAVLAGIPGAIAAVPTVAVINRVAGYLAASGKAPPEPKVDPGGELGAD</sequence>
<dbReference type="PANTHER" id="PTHR21716">
    <property type="entry name" value="TRANSMEMBRANE PROTEIN"/>
    <property type="match status" value="1"/>
</dbReference>
<name>E3J5M7_PSEI1</name>
<evidence type="ECO:0000256" key="6">
    <source>
        <dbReference type="ARBA" id="ARBA00022989"/>
    </source>
</evidence>
<keyword evidence="4" id="KW-1003">Cell membrane</keyword>
<evidence type="ECO:0000256" key="3">
    <source>
        <dbReference type="ARBA" id="ARBA00022448"/>
    </source>
</evidence>
<comment type="similarity">
    <text evidence="2">Belongs to the autoinducer-2 exporter (AI-2E) (TC 2.A.86) family.</text>
</comment>
<protein>
    <recommendedName>
        <fullName evidence="11">Integral membrane protein</fullName>
    </recommendedName>
</protein>
<dbReference type="GO" id="GO:0055085">
    <property type="term" value="P:transmembrane transport"/>
    <property type="evidence" value="ECO:0007669"/>
    <property type="project" value="TreeGrafter"/>
</dbReference>
<evidence type="ECO:0000313" key="9">
    <source>
        <dbReference type="EMBL" id="ADP83114.1"/>
    </source>
</evidence>
<feature type="transmembrane region" description="Helical" evidence="8">
    <location>
        <begin position="273"/>
        <end position="299"/>
    </location>
</feature>
<dbReference type="AlphaFoldDB" id="E3J5M7"/>
<proteinExistence type="inferred from homology"/>
<feature type="transmembrane region" description="Helical" evidence="8">
    <location>
        <begin position="340"/>
        <end position="357"/>
    </location>
</feature>
<evidence type="ECO:0000313" key="10">
    <source>
        <dbReference type="Proteomes" id="UP000002484"/>
    </source>
</evidence>
<feature type="transmembrane region" description="Helical" evidence="8">
    <location>
        <begin position="84"/>
        <end position="102"/>
    </location>
</feature>
<accession>E3J5M7</accession>
<dbReference type="KEGG" id="fri:FraEuI1c_5125"/>
<feature type="transmembrane region" description="Helical" evidence="8">
    <location>
        <begin position="228"/>
        <end position="253"/>
    </location>
</feature>
<evidence type="ECO:0000256" key="2">
    <source>
        <dbReference type="ARBA" id="ARBA00009773"/>
    </source>
</evidence>
<evidence type="ECO:0000256" key="5">
    <source>
        <dbReference type="ARBA" id="ARBA00022692"/>
    </source>
</evidence>
<evidence type="ECO:0000256" key="4">
    <source>
        <dbReference type="ARBA" id="ARBA00022475"/>
    </source>
</evidence>
<dbReference type="STRING" id="298654.FraEuI1c_5125"/>
<reference evidence="9 10" key="1">
    <citation type="submission" date="2010-10" db="EMBL/GenBank/DDBJ databases">
        <title>Complete sequence of Frankia sp. EuI1c.</title>
        <authorList>
            <consortium name="US DOE Joint Genome Institute"/>
            <person name="Lucas S."/>
            <person name="Copeland A."/>
            <person name="Lapidus A."/>
            <person name="Cheng J.-F."/>
            <person name="Bruce D."/>
            <person name="Goodwin L."/>
            <person name="Pitluck S."/>
            <person name="Chertkov O."/>
            <person name="Detter J.C."/>
            <person name="Han C."/>
            <person name="Tapia R."/>
            <person name="Land M."/>
            <person name="Hauser L."/>
            <person name="Jeffries C."/>
            <person name="Kyrpides N."/>
            <person name="Ivanova N."/>
            <person name="Mikhailova N."/>
            <person name="Beauchemin N."/>
            <person name="Sen A."/>
            <person name="Sur S.A."/>
            <person name="Gtari M."/>
            <person name="Wall L."/>
            <person name="Tisa L."/>
            <person name="Woyke T."/>
        </authorList>
    </citation>
    <scope>NUCLEOTIDE SEQUENCE [LARGE SCALE GENOMIC DNA]</scope>
    <source>
        <strain evidence="10">DSM 45817 / CECT 9037 / EuI1c</strain>
    </source>
</reference>
<gene>
    <name evidence="9" type="ordered locus">FraEuI1c_5125</name>
</gene>
<evidence type="ECO:0000256" key="8">
    <source>
        <dbReference type="SAM" id="Phobius"/>
    </source>
</evidence>
<evidence type="ECO:0008006" key="11">
    <source>
        <dbReference type="Google" id="ProtNLM"/>
    </source>
</evidence>
<feature type="transmembrane region" description="Helical" evidence="8">
    <location>
        <begin position="108"/>
        <end position="126"/>
    </location>
</feature>
<dbReference type="InterPro" id="IPR002549">
    <property type="entry name" value="AI-2E-like"/>
</dbReference>